<dbReference type="InterPro" id="IPR005477">
    <property type="entry name" value="Dxylulose-5-P_synthase"/>
</dbReference>
<dbReference type="Pfam" id="PF02779">
    <property type="entry name" value="Transket_pyr"/>
    <property type="match status" value="1"/>
</dbReference>
<evidence type="ECO:0000256" key="5">
    <source>
        <dbReference type="ARBA" id="ARBA00022723"/>
    </source>
</evidence>
<dbReference type="NCBIfam" id="NF003933">
    <property type="entry name" value="PRK05444.2-2"/>
    <property type="match status" value="1"/>
</dbReference>
<dbReference type="InterPro" id="IPR029061">
    <property type="entry name" value="THDP-binding"/>
</dbReference>
<evidence type="ECO:0000256" key="9">
    <source>
        <dbReference type="ARBA" id="ARBA00023229"/>
    </source>
</evidence>
<evidence type="ECO:0000256" key="8">
    <source>
        <dbReference type="ARBA" id="ARBA00023052"/>
    </source>
</evidence>
<feature type="binding site" evidence="10">
    <location>
        <begin position="148"/>
        <end position="149"/>
    </location>
    <ligand>
        <name>thiamine diphosphate</name>
        <dbReference type="ChEBI" id="CHEBI:58937"/>
    </ligand>
</feature>
<dbReference type="GO" id="GO:0008661">
    <property type="term" value="F:1-deoxy-D-xylulose-5-phosphate synthase activity"/>
    <property type="evidence" value="ECO:0007669"/>
    <property type="project" value="UniProtKB-EC"/>
</dbReference>
<keyword evidence="9 10" id="KW-0414">Isoprene biosynthesis</keyword>
<feature type="binding site" evidence="10">
    <location>
        <begin position="115"/>
        <end position="117"/>
    </location>
    <ligand>
        <name>thiamine diphosphate</name>
        <dbReference type="ChEBI" id="CHEBI:58937"/>
    </ligand>
</feature>
<keyword evidence="8 10" id="KW-0786">Thiamine pyrophosphate</keyword>
<dbReference type="RefSeq" id="WP_340931612.1">
    <property type="nucleotide sequence ID" value="NZ_CP150496.1"/>
</dbReference>
<dbReference type="EMBL" id="CP150496">
    <property type="protein sequence ID" value="WYW54547.1"/>
    <property type="molecule type" value="Genomic_DNA"/>
</dbReference>
<evidence type="ECO:0000256" key="2">
    <source>
        <dbReference type="ARBA" id="ARBA00011081"/>
    </source>
</evidence>
<comment type="cofactor">
    <cofactor evidence="10">
        <name>thiamine diphosphate</name>
        <dbReference type="ChEBI" id="CHEBI:58937"/>
    </cofactor>
    <text evidence="10">Binds 1 thiamine pyrophosphate per subunit.</text>
</comment>
<comment type="caution">
    <text evidence="10">Lacks conserved residue(s) required for the propagation of feature annotation.</text>
</comment>
<keyword evidence="4 10" id="KW-0808">Transferase</keyword>
<dbReference type="InterPro" id="IPR033248">
    <property type="entry name" value="Transketolase_C"/>
</dbReference>
<evidence type="ECO:0000256" key="1">
    <source>
        <dbReference type="ARBA" id="ARBA00004980"/>
    </source>
</evidence>
<dbReference type="Pfam" id="PF02780">
    <property type="entry name" value="Transketolase_C"/>
    <property type="match status" value="1"/>
</dbReference>
<evidence type="ECO:0000256" key="10">
    <source>
        <dbReference type="HAMAP-Rule" id="MF_00315"/>
    </source>
</evidence>
<evidence type="ECO:0000256" key="3">
    <source>
        <dbReference type="ARBA" id="ARBA00011738"/>
    </source>
</evidence>
<dbReference type="SUPFAM" id="SSF52518">
    <property type="entry name" value="Thiamin diphosphate-binding fold (THDP-binding)"/>
    <property type="match status" value="2"/>
</dbReference>
<keyword evidence="6 10" id="KW-0460">Magnesium</keyword>
<dbReference type="Pfam" id="PF13292">
    <property type="entry name" value="DXP_synthase_N"/>
    <property type="match status" value="1"/>
</dbReference>
<organism evidence="12 13">
    <name type="scientific">Polaribacter marinaquae</name>
    <dbReference type="NCBI Taxonomy" id="1642819"/>
    <lineage>
        <taxon>Bacteria</taxon>
        <taxon>Pseudomonadati</taxon>
        <taxon>Bacteroidota</taxon>
        <taxon>Flavobacteriia</taxon>
        <taxon>Flavobacteriales</taxon>
        <taxon>Flavobacteriaceae</taxon>
    </lineage>
</organism>
<feature type="binding site" evidence="10">
    <location>
        <position position="176"/>
    </location>
    <ligand>
        <name>thiamine diphosphate</name>
        <dbReference type="ChEBI" id="CHEBI:58937"/>
    </ligand>
</feature>
<evidence type="ECO:0000313" key="13">
    <source>
        <dbReference type="Proteomes" id="UP001491088"/>
    </source>
</evidence>
<comment type="function">
    <text evidence="10">Catalyzes the acyloin condensation reaction between C atoms 2 and 3 of pyruvate and glyceraldehyde 3-phosphate to yield 1-deoxy-D-xylulose-5-phosphate (DXP).</text>
</comment>
<evidence type="ECO:0000256" key="4">
    <source>
        <dbReference type="ARBA" id="ARBA00022679"/>
    </source>
</evidence>
<feature type="binding site" evidence="10">
    <location>
        <position position="335"/>
    </location>
    <ligand>
        <name>thiamine diphosphate</name>
        <dbReference type="ChEBI" id="CHEBI:58937"/>
    </ligand>
</feature>
<dbReference type="PANTHER" id="PTHR43322:SF5">
    <property type="entry name" value="1-DEOXY-D-XYLULOSE-5-PHOSPHATE SYNTHASE, CHLOROPLASTIC"/>
    <property type="match status" value="1"/>
</dbReference>
<dbReference type="SUPFAM" id="SSF52922">
    <property type="entry name" value="TK C-terminal domain-like"/>
    <property type="match status" value="1"/>
</dbReference>
<comment type="catalytic activity">
    <reaction evidence="10">
        <text>D-glyceraldehyde 3-phosphate + pyruvate + H(+) = 1-deoxy-D-xylulose 5-phosphate + CO2</text>
        <dbReference type="Rhea" id="RHEA:12605"/>
        <dbReference type="ChEBI" id="CHEBI:15361"/>
        <dbReference type="ChEBI" id="CHEBI:15378"/>
        <dbReference type="ChEBI" id="CHEBI:16526"/>
        <dbReference type="ChEBI" id="CHEBI:57792"/>
        <dbReference type="ChEBI" id="CHEBI:59776"/>
        <dbReference type="EC" id="2.2.1.7"/>
    </reaction>
</comment>
<dbReference type="PANTHER" id="PTHR43322">
    <property type="entry name" value="1-D-DEOXYXYLULOSE 5-PHOSPHATE SYNTHASE-RELATED"/>
    <property type="match status" value="1"/>
</dbReference>
<evidence type="ECO:0000313" key="12">
    <source>
        <dbReference type="EMBL" id="WYW54547.1"/>
    </source>
</evidence>
<keyword evidence="7 10" id="KW-0784">Thiamine biosynthesis</keyword>
<proteinExistence type="inferred from homology"/>
<feature type="domain" description="Transketolase-like pyrimidine-binding" evidence="11">
    <location>
        <begin position="284"/>
        <end position="448"/>
    </location>
</feature>
<dbReference type="Gene3D" id="3.40.50.920">
    <property type="match status" value="1"/>
</dbReference>
<evidence type="ECO:0000256" key="6">
    <source>
        <dbReference type="ARBA" id="ARBA00022842"/>
    </source>
</evidence>
<protein>
    <recommendedName>
        <fullName evidence="10">1-deoxy-D-xylulose-5-phosphate synthase</fullName>
        <ecNumber evidence="10">2.2.1.7</ecNumber>
    </recommendedName>
    <alternativeName>
        <fullName evidence="10">1-deoxyxylulose-5-phosphate synthase</fullName>
        <shortName evidence="10">DXP synthase</shortName>
        <shortName evidence="10">DXPS</shortName>
    </alternativeName>
</protein>
<comment type="subunit">
    <text evidence="3 10">Homodimer.</text>
</comment>
<evidence type="ECO:0000259" key="11">
    <source>
        <dbReference type="SMART" id="SM00861"/>
    </source>
</evidence>
<name>A0ABZ2TTL5_9FLAO</name>
<dbReference type="HAMAP" id="MF_00315">
    <property type="entry name" value="DXP_synth"/>
    <property type="match status" value="1"/>
</dbReference>
<keyword evidence="13" id="KW-1185">Reference proteome</keyword>
<comment type="similarity">
    <text evidence="2 10">Belongs to the transketolase family. DXPS subfamily.</text>
</comment>
<sequence>MTNLLDNISNPKDLRKLNPNQLPQLAKELRTFIIDIVATKEGHLGASLGVVELTIALHYLFETPDDLLVWDVGHQAYGHKILTGRKKVFHTNRQFGGIAGFPARKESEFDTFGVGHSSTSISAALGMAIASNLKNETERHHIAVIGDASIASGMAFEALNHAGVSNANLLIILNDNAIGIDPAVGALKEYLTKVKSDKKLAAQNNIIKALNFDYSGPIDGHDLPKILKELERLKSVKGPKFLHVITTKGKGLKKAEEDQVTYHAPGKFDKISGERIKKEKSLYTKYQDVFGQTIVELADKNSRIVGITPAMLTGSSLKLMLEKHPNRTFDVGIAEQHAVTLAAGMATQNLIPYCNIYSTFLQRAYDQVIHDVALQNLPVIFCLDRAGLVGEDGATHHGVFDLAYLRLIPNLIIFAPRNEIELRNILYTAQLGLQKPIAIRYPRGTGNIIDWKQPFEKIEIAKSICLQKGNKTAILSVGTIAKNVSEALELVDSPSDFSHFDMRFVKPLDENSLHKIAKTHQNIYTIEDGTVKGGFGTAILEFMADNKYKNKVEILGIPDNFIEHGSVTKLQQTLNLDVDSLISRFNRA</sequence>
<dbReference type="PROSITE" id="PS00802">
    <property type="entry name" value="TRANSKETOLASE_2"/>
    <property type="match status" value="1"/>
</dbReference>
<dbReference type="Proteomes" id="UP001491088">
    <property type="component" value="Chromosome"/>
</dbReference>
<comment type="pathway">
    <text evidence="1 10">Metabolic intermediate biosynthesis; 1-deoxy-D-xylulose 5-phosphate biosynthesis; 1-deoxy-D-xylulose 5-phosphate from D-glyceraldehyde 3-phosphate and pyruvate: step 1/1.</text>
</comment>
<dbReference type="CDD" id="cd07033">
    <property type="entry name" value="TPP_PYR_DXS_TK_like"/>
    <property type="match status" value="1"/>
</dbReference>
<accession>A0ABZ2TTL5</accession>
<feature type="binding site" evidence="10">
    <location>
        <position position="74"/>
    </location>
    <ligand>
        <name>thiamine diphosphate</name>
        <dbReference type="ChEBI" id="CHEBI:58937"/>
    </ligand>
</feature>
<dbReference type="SMART" id="SM00861">
    <property type="entry name" value="Transket_pyr"/>
    <property type="match status" value="1"/>
</dbReference>
<dbReference type="CDD" id="cd02007">
    <property type="entry name" value="TPP_DXS"/>
    <property type="match status" value="1"/>
</dbReference>
<dbReference type="Gene3D" id="3.40.50.970">
    <property type="match status" value="2"/>
</dbReference>
<dbReference type="InterPro" id="IPR005475">
    <property type="entry name" value="Transketolase-like_Pyr-bd"/>
</dbReference>
<reference evidence="12 13" key="1">
    <citation type="submission" date="2024-03" db="EMBL/GenBank/DDBJ databases">
        <authorList>
            <person name="Cao K."/>
        </authorList>
    </citation>
    <scope>NUCLEOTIDE SEQUENCE [LARGE SCALE GENOMIC DNA]</scope>
    <source>
        <strain evidence="12 13">MCCC 1K00696</strain>
    </source>
</reference>
<dbReference type="EC" id="2.2.1.7" evidence="10"/>
<keyword evidence="5 10" id="KW-0479">Metal-binding</keyword>
<gene>
    <name evidence="10" type="primary">dxs</name>
    <name evidence="12" type="ORF">WG950_08395</name>
</gene>
<evidence type="ECO:0000256" key="7">
    <source>
        <dbReference type="ARBA" id="ARBA00022977"/>
    </source>
</evidence>
<feature type="binding site" evidence="10">
    <location>
        <position position="176"/>
    </location>
    <ligand>
        <name>Mg(2+)</name>
        <dbReference type="ChEBI" id="CHEBI:18420"/>
    </ligand>
</feature>
<comment type="cofactor">
    <cofactor evidence="10">
        <name>Mg(2+)</name>
        <dbReference type="ChEBI" id="CHEBI:18420"/>
    </cofactor>
    <text evidence="10">Binds 1 Mg(2+) ion per subunit.</text>
</comment>
<dbReference type="InterPro" id="IPR009014">
    <property type="entry name" value="Transketo_C/PFOR_II"/>
</dbReference>
<dbReference type="InterPro" id="IPR020826">
    <property type="entry name" value="Transketolase_BS"/>
</dbReference>
<feature type="binding site" evidence="10">
    <location>
        <position position="147"/>
    </location>
    <ligand>
        <name>Mg(2+)</name>
        <dbReference type="ChEBI" id="CHEBI:18420"/>
    </ligand>
</feature>